<evidence type="ECO:0000256" key="11">
    <source>
        <dbReference type="ARBA" id="ARBA00023125"/>
    </source>
</evidence>
<dbReference type="InterPro" id="IPR006086">
    <property type="entry name" value="XPG-I_dom"/>
</dbReference>
<dbReference type="InterPro" id="IPR008918">
    <property type="entry name" value="HhH2"/>
</dbReference>
<dbReference type="Gene3D" id="1.10.150.20">
    <property type="entry name" value="5' to 3' exonuclease, C-terminal subdomain"/>
    <property type="match status" value="1"/>
</dbReference>
<evidence type="ECO:0000256" key="10">
    <source>
        <dbReference type="ARBA" id="ARBA00022881"/>
    </source>
</evidence>
<sequence>MGIKGLLPLLGDIREDVHLSEVSGKTYAIDGYSWLHKGAWGCAEQLAKGDKTVKYVEYFMGRIRLLRYHGVEPFVVFDGGPLPAKKGTEEERSRNRQEALIKARDLLAKGKAAQAREYYVKALDITPEHALQVIKALKSEDVQYVVAPYEADAQMAYLENVALVDGIITEDSDLLVFGCRDVLFKLDTDGNCKRVRREMLTRCKEASFVGWGEKEFRWMAMLSGCDYLPSISGMGLKTAHRLLRQWKTVDRVLQHVRREGKMKVPNRYQEEFETAELAFVYQRVFCPLERKLVHLHAKTWDVEWSEAKEAYVGGDLDAKVAQGIATGEICPITLEPLKDISPWYKPGEIKKVCAGHHVSYH</sequence>
<evidence type="ECO:0000256" key="4">
    <source>
        <dbReference type="ARBA" id="ARBA00022722"/>
    </source>
</evidence>
<dbReference type="InParanoid" id="A0A165DLU5"/>
<dbReference type="GO" id="GO:0046872">
    <property type="term" value="F:metal ion binding"/>
    <property type="evidence" value="ECO:0007669"/>
    <property type="project" value="UniProtKB-KW"/>
</dbReference>
<evidence type="ECO:0000256" key="12">
    <source>
        <dbReference type="ARBA" id="ARBA00023204"/>
    </source>
</evidence>
<keyword evidence="8" id="KW-0269">Exonuclease</keyword>
<dbReference type="InterPro" id="IPR006084">
    <property type="entry name" value="XPG/Rad2"/>
</dbReference>
<dbReference type="Pfam" id="PF00752">
    <property type="entry name" value="XPG_N"/>
    <property type="match status" value="1"/>
</dbReference>
<keyword evidence="9" id="KW-0460">Magnesium</keyword>
<dbReference type="PANTHER" id="PTHR11081">
    <property type="entry name" value="FLAP ENDONUCLEASE FAMILY MEMBER"/>
    <property type="match status" value="1"/>
</dbReference>
<dbReference type="OrthoDB" id="26491at2759"/>
<reference evidence="16 17" key="1">
    <citation type="journal article" date="2016" name="Mol. Biol. Evol.">
        <title>Comparative Genomics of Early-Diverging Mushroom-Forming Fungi Provides Insights into the Origins of Lignocellulose Decay Capabilities.</title>
        <authorList>
            <person name="Nagy L.G."/>
            <person name="Riley R."/>
            <person name="Tritt A."/>
            <person name="Adam C."/>
            <person name="Daum C."/>
            <person name="Floudas D."/>
            <person name="Sun H."/>
            <person name="Yadav J.S."/>
            <person name="Pangilinan J."/>
            <person name="Larsson K.H."/>
            <person name="Matsuura K."/>
            <person name="Barry K."/>
            <person name="Labutti K."/>
            <person name="Kuo R."/>
            <person name="Ohm R.A."/>
            <person name="Bhattacharya S.S."/>
            <person name="Shirouzu T."/>
            <person name="Yoshinaga Y."/>
            <person name="Martin F.M."/>
            <person name="Grigoriev I.V."/>
            <person name="Hibbett D.S."/>
        </authorList>
    </citation>
    <scope>NUCLEOTIDE SEQUENCE [LARGE SCALE GENOMIC DNA]</scope>
    <source>
        <strain evidence="16 17">HHB12733</strain>
    </source>
</reference>
<dbReference type="PRINTS" id="PR00853">
    <property type="entry name" value="XPGRADSUPER"/>
</dbReference>
<evidence type="ECO:0000256" key="6">
    <source>
        <dbReference type="ARBA" id="ARBA00022763"/>
    </source>
</evidence>
<dbReference type="InterPro" id="IPR006085">
    <property type="entry name" value="XPG_DNA_repair_N"/>
</dbReference>
<comment type="similarity">
    <text evidence="3">Belongs to the XPG/RAD2 endonuclease family. EXO1 subfamily.</text>
</comment>
<dbReference type="SUPFAM" id="SSF47807">
    <property type="entry name" value="5' to 3' exonuclease, C-terminal subdomain"/>
    <property type="match status" value="1"/>
</dbReference>
<keyword evidence="6" id="KW-0227">DNA damage</keyword>
<keyword evidence="4" id="KW-0540">Nuclease</keyword>
<feature type="domain" description="XPG-I" evidence="14">
    <location>
        <begin position="138"/>
        <end position="205"/>
    </location>
</feature>
<dbReference type="InterPro" id="IPR029060">
    <property type="entry name" value="PIN-like_dom_sf"/>
</dbReference>
<evidence type="ECO:0000256" key="13">
    <source>
        <dbReference type="ARBA" id="ARBA00023242"/>
    </source>
</evidence>
<keyword evidence="13" id="KW-0539">Nucleus</keyword>
<proteinExistence type="inferred from homology"/>
<accession>A0A165DLU5</accession>
<dbReference type="SUPFAM" id="SSF88723">
    <property type="entry name" value="PIN domain-like"/>
    <property type="match status" value="1"/>
</dbReference>
<dbReference type="FunCoup" id="A0A165DLU5">
    <property type="interactions" value="245"/>
</dbReference>
<dbReference type="Proteomes" id="UP000076842">
    <property type="component" value="Unassembled WGS sequence"/>
</dbReference>
<feature type="domain" description="XPG N-terminal" evidence="15">
    <location>
        <begin position="1"/>
        <end position="99"/>
    </location>
</feature>
<dbReference type="SMART" id="SM00484">
    <property type="entry name" value="XPGI"/>
    <property type="match status" value="1"/>
</dbReference>
<dbReference type="InterPro" id="IPR044752">
    <property type="entry name" value="PIN-like_EXO1"/>
</dbReference>
<evidence type="ECO:0000313" key="17">
    <source>
        <dbReference type="Proteomes" id="UP000076842"/>
    </source>
</evidence>
<organism evidence="16 17">
    <name type="scientific">Calocera cornea HHB12733</name>
    <dbReference type="NCBI Taxonomy" id="1353952"/>
    <lineage>
        <taxon>Eukaryota</taxon>
        <taxon>Fungi</taxon>
        <taxon>Dikarya</taxon>
        <taxon>Basidiomycota</taxon>
        <taxon>Agaricomycotina</taxon>
        <taxon>Dacrymycetes</taxon>
        <taxon>Dacrymycetales</taxon>
        <taxon>Dacrymycetaceae</taxon>
        <taxon>Calocera</taxon>
    </lineage>
</organism>
<dbReference type="GO" id="GO:0005634">
    <property type="term" value="C:nucleus"/>
    <property type="evidence" value="ECO:0007669"/>
    <property type="project" value="UniProtKB-SubCell"/>
</dbReference>
<dbReference type="STRING" id="1353952.A0A165DLU5"/>
<dbReference type="FunFam" id="3.40.50.1010:FF:000002">
    <property type="entry name" value="Exonuclease 1, putative"/>
    <property type="match status" value="1"/>
</dbReference>
<dbReference type="Pfam" id="PF00867">
    <property type="entry name" value="XPG_I"/>
    <property type="match status" value="1"/>
</dbReference>
<dbReference type="Gene3D" id="3.40.50.1010">
    <property type="entry name" value="5'-nuclease"/>
    <property type="match status" value="1"/>
</dbReference>
<keyword evidence="5" id="KW-0479">Metal-binding</keyword>
<dbReference type="GO" id="GO:0006281">
    <property type="term" value="P:DNA repair"/>
    <property type="evidence" value="ECO:0007669"/>
    <property type="project" value="UniProtKB-KW"/>
</dbReference>
<dbReference type="EMBL" id="KV424046">
    <property type="protein sequence ID" value="KZT53090.1"/>
    <property type="molecule type" value="Genomic_DNA"/>
</dbReference>
<keyword evidence="12" id="KW-0234">DNA repair</keyword>
<dbReference type="InterPro" id="IPR037315">
    <property type="entry name" value="EXO1_H3TH"/>
</dbReference>
<dbReference type="CDD" id="cd09908">
    <property type="entry name" value="H3TH_EXO1"/>
    <property type="match status" value="1"/>
</dbReference>
<dbReference type="SMART" id="SM00485">
    <property type="entry name" value="XPGN"/>
    <property type="match status" value="1"/>
</dbReference>
<keyword evidence="7" id="KW-0378">Hydrolase</keyword>
<dbReference type="GO" id="GO:0017108">
    <property type="term" value="F:5'-flap endonuclease activity"/>
    <property type="evidence" value="ECO:0007669"/>
    <property type="project" value="TreeGrafter"/>
</dbReference>
<evidence type="ECO:0000256" key="7">
    <source>
        <dbReference type="ARBA" id="ARBA00022801"/>
    </source>
</evidence>
<gene>
    <name evidence="16" type="ORF">CALCODRAFT_440616</name>
</gene>
<dbReference type="FunFam" id="1.10.150.20:FF:000011">
    <property type="entry name" value="exonuclease 1"/>
    <property type="match status" value="1"/>
</dbReference>
<dbReference type="GO" id="GO:0035312">
    <property type="term" value="F:5'-3' DNA exonuclease activity"/>
    <property type="evidence" value="ECO:0007669"/>
    <property type="project" value="InterPro"/>
</dbReference>
<evidence type="ECO:0000256" key="2">
    <source>
        <dbReference type="ARBA" id="ARBA00004123"/>
    </source>
</evidence>
<evidence type="ECO:0000259" key="14">
    <source>
        <dbReference type="SMART" id="SM00484"/>
    </source>
</evidence>
<comment type="cofactor">
    <cofactor evidence="1">
        <name>Mg(2+)</name>
        <dbReference type="ChEBI" id="CHEBI:18420"/>
    </cofactor>
</comment>
<evidence type="ECO:0000256" key="8">
    <source>
        <dbReference type="ARBA" id="ARBA00022839"/>
    </source>
</evidence>
<dbReference type="PANTHER" id="PTHR11081:SF65">
    <property type="entry name" value="DNA DAMAGE-INDUCIBLE PROTEIN DIN7-RELATED"/>
    <property type="match status" value="1"/>
</dbReference>
<dbReference type="InterPro" id="IPR036279">
    <property type="entry name" value="5-3_exonuclease_C_sf"/>
</dbReference>
<keyword evidence="10" id="KW-0267">Excision nuclease</keyword>
<evidence type="ECO:0000256" key="5">
    <source>
        <dbReference type="ARBA" id="ARBA00022723"/>
    </source>
</evidence>
<protein>
    <submittedName>
        <fullName evidence="16">PIN domain-like protein</fullName>
    </submittedName>
</protein>
<evidence type="ECO:0000313" key="16">
    <source>
        <dbReference type="EMBL" id="KZT53090.1"/>
    </source>
</evidence>
<dbReference type="CDD" id="cd09857">
    <property type="entry name" value="PIN_EXO1"/>
    <property type="match status" value="1"/>
</dbReference>
<comment type="subcellular location">
    <subcellularLocation>
        <location evidence="2">Nucleus</location>
    </subcellularLocation>
</comment>
<evidence type="ECO:0000256" key="3">
    <source>
        <dbReference type="ARBA" id="ARBA00010563"/>
    </source>
</evidence>
<keyword evidence="11" id="KW-0238">DNA-binding</keyword>
<name>A0A165DLU5_9BASI</name>
<dbReference type="SMART" id="SM00279">
    <property type="entry name" value="HhH2"/>
    <property type="match status" value="1"/>
</dbReference>
<evidence type="ECO:0000256" key="1">
    <source>
        <dbReference type="ARBA" id="ARBA00001946"/>
    </source>
</evidence>
<evidence type="ECO:0000256" key="9">
    <source>
        <dbReference type="ARBA" id="ARBA00022842"/>
    </source>
</evidence>
<evidence type="ECO:0000259" key="15">
    <source>
        <dbReference type="SMART" id="SM00485"/>
    </source>
</evidence>
<dbReference type="AlphaFoldDB" id="A0A165DLU5"/>
<keyword evidence="17" id="KW-1185">Reference proteome</keyword>
<dbReference type="GO" id="GO:0003677">
    <property type="term" value="F:DNA binding"/>
    <property type="evidence" value="ECO:0007669"/>
    <property type="project" value="UniProtKB-KW"/>
</dbReference>